<dbReference type="Pfam" id="PF18348">
    <property type="entry name" value="SH3_16"/>
    <property type="match status" value="1"/>
</dbReference>
<dbReference type="InterPro" id="IPR038765">
    <property type="entry name" value="Papain-like_cys_pep_sf"/>
</dbReference>
<feature type="domain" description="NlpC/P60" evidence="5">
    <location>
        <begin position="147"/>
        <end position="276"/>
    </location>
</feature>
<dbReference type="Pfam" id="PF00877">
    <property type="entry name" value="NLPC_P60"/>
    <property type="match status" value="1"/>
</dbReference>
<organism evidence="6 7">
    <name type="scientific">Solitalea agri</name>
    <dbReference type="NCBI Taxonomy" id="2953739"/>
    <lineage>
        <taxon>Bacteria</taxon>
        <taxon>Pseudomonadati</taxon>
        <taxon>Bacteroidota</taxon>
        <taxon>Sphingobacteriia</taxon>
        <taxon>Sphingobacteriales</taxon>
        <taxon>Sphingobacteriaceae</taxon>
        <taxon>Solitalea</taxon>
    </lineage>
</organism>
<evidence type="ECO:0000313" key="6">
    <source>
        <dbReference type="EMBL" id="MCO4294180.1"/>
    </source>
</evidence>
<proteinExistence type="inferred from homology"/>
<dbReference type="PROSITE" id="PS51935">
    <property type="entry name" value="NLPC_P60"/>
    <property type="match status" value="1"/>
</dbReference>
<accession>A0A9X2F4P3</accession>
<gene>
    <name evidence="6" type="ORF">NF867_15060</name>
</gene>
<comment type="similarity">
    <text evidence="1">Belongs to the peptidase C40 family.</text>
</comment>
<evidence type="ECO:0000256" key="3">
    <source>
        <dbReference type="ARBA" id="ARBA00022801"/>
    </source>
</evidence>
<dbReference type="GO" id="GO:0006508">
    <property type="term" value="P:proteolysis"/>
    <property type="evidence" value="ECO:0007669"/>
    <property type="project" value="UniProtKB-KW"/>
</dbReference>
<dbReference type="PANTHER" id="PTHR47053">
    <property type="entry name" value="MUREIN DD-ENDOPEPTIDASE MEPH-RELATED"/>
    <property type="match status" value="1"/>
</dbReference>
<evidence type="ECO:0000313" key="7">
    <source>
        <dbReference type="Proteomes" id="UP001155182"/>
    </source>
</evidence>
<comment type="caution">
    <text evidence="6">The sequence shown here is derived from an EMBL/GenBank/DDBJ whole genome shotgun (WGS) entry which is preliminary data.</text>
</comment>
<evidence type="ECO:0000256" key="1">
    <source>
        <dbReference type="ARBA" id="ARBA00007074"/>
    </source>
</evidence>
<dbReference type="AlphaFoldDB" id="A0A9X2F4P3"/>
<name>A0A9X2F4P3_9SPHI</name>
<dbReference type="InterPro" id="IPR051202">
    <property type="entry name" value="Peptidase_C40"/>
</dbReference>
<dbReference type="EMBL" id="JAMWYS010000053">
    <property type="protein sequence ID" value="MCO4294180.1"/>
    <property type="molecule type" value="Genomic_DNA"/>
</dbReference>
<dbReference type="Proteomes" id="UP001155182">
    <property type="component" value="Unassembled WGS sequence"/>
</dbReference>
<evidence type="ECO:0000259" key="5">
    <source>
        <dbReference type="PROSITE" id="PS51935"/>
    </source>
</evidence>
<protein>
    <submittedName>
        <fullName evidence="6">C40 family peptidase</fullName>
    </submittedName>
</protein>
<reference evidence="6" key="1">
    <citation type="submission" date="2022-06" db="EMBL/GenBank/DDBJ databases">
        <title>Solitalea sp. MAHUQ-68 isolated from rhizospheric soil.</title>
        <authorList>
            <person name="Huq M.A."/>
        </authorList>
    </citation>
    <scope>NUCLEOTIDE SEQUENCE</scope>
    <source>
        <strain evidence="6">MAHUQ-68</strain>
    </source>
</reference>
<keyword evidence="4" id="KW-0788">Thiol protease</keyword>
<keyword evidence="2" id="KW-0645">Protease</keyword>
<evidence type="ECO:0000256" key="4">
    <source>
        <dbReference type="ARBA" id="ARBA00022807"/>
    </source>
</evidence>
<dbReference type="Gene3D" id="2.30.30.40">
    <property type="entry name" value="SH3 Domains"/>
    <property type="match status" value="1"/>
</dbReference>
<evidence type="ECO:0000256" key="2">
    <source>
        <dbReference type="ARBA" id="ARBA00022670"/>
    </source>
</evidence>
<dbReference type="GO" id="GO:0008234">
    <property type="term" value="F:cysteine-type peptidase activity"/>
    <property type="evidence" value="ECO:0007669"/>
    <property type="project" value="UniProtKB-KW"/>
</dbReference>
<dbReference type="Gene3D" id="3.90.1720.10">
    <property type="entry name" value="endopeptidase domain like (from Nostoc punctiforme)"/>
    <property type="match status" value="1"/>
</dbReference>
<dbReference type="PANTHER" id="PTHR47053:SF1">
    <property type="entry name" value="MUREIN DD-ENDOPEPTIDASE MEPH-RELATED"/>
    <property type="match status" value="1"/>
</dbReference>
<keyword evidence="7" id="KW-1185">Reference proteome</keyword>
<sequence length="276" mass="31321">MTDATNYQGDLLQVRSEKIAPFGICNLSVIPVRAEASDKSEIVSQLLFGETVEVLEQRDNWTRVKVLYDDYEGWISTKQFFGLDKEELNEINNRQSFVCTSPFNFLTNALGHSHYLSPGSTLPLFRGDSVFLGDEKYYFKGKAYVTDSFPRKNMESLFKMFLNAPYLWGGRSILGIDCSGFTQVCFKILGVKLKRDANQQAEQGDLVSFITEGKLGDLAFFDNAEGRITHVGILLNNHQIIHASGKVRIDSIDHQGIFNNDTQQYTHKLRIIKRLI</sequence>
<dbReference type="SUPFAM" id="SSF54001">
    <property type="entry name" value="Cysteine proteinases"/>
    <property type="match status" value="1"/>
</dbReference>
<keyword evidence="3" id="KW-0378">Hydrolase</keyword>
<dbReference type="InterPro" id="IPR000064">
    <property type="entry name" value="NLP_P60_dom"/>
</dbReference>
<dbReference type="InterPro" id="IPR041382">
    <property type="entry name" value="SH3_16"/>
</dbReference>